<dbReference type="Gene3D" id="3.40.220.10">
    <property type="entry name" value="Leucine Aminopeptidase, subunit E, domain 1"/>
    <property type="match status" value="1"/>
</dbReference>
<evidence type="ECO:0000256" key="1">
    <source>
        <dbReference type="ARBA" id="ARBA00009528"/>
    </source>
</evidence>
<dbReference type="InterPro" id="IPR000819">
    <property type="entry name" value="Peptidase_M17_C"/>
</dbReference>
<accession>A0A1I7MVG0</accession>
<proteinExistence type="inferred from homology"/>
<dbReference type="STRING" id="51670.SAMN04488557_0459"/>
<dbReference type="EMBL" id="FPCH01000001">
    <property type="protein sequence ID" value="SFV26400.1"/>
    <property type="molecule type" value="Genomic_DNA"/>
</dbReference>
<dbReference type="GO" id="GO:0030145">
    <property type="term" value="F:manganese ion binding"/>
    <property type="evidence" value="ECO:0007669"/>
    <property type="project" value="InterPro"/>
</dbReference>
<keyword evidence="3" id="KW-0645">Protease</keyword>
<keyword evidence="2 7" id="KW-0031">Aminopeptidase</keyword>
<evidence type="ECO:0000259" key="6">
    <source>
        <dbReference type="PROSITE" id="PS00631"/>
    </source>
</evidence>
<dbReference type="Proteomes" id="UP000199423">
    <property type="component" value="Unassembled WGS sequence"/>
</dbReference>
<dbReference type="Pfam" id="PF00883">
    <property type="entry name" value="Peptidase_M17"/>
    <property type="match status" value="1"/>
</dbReference>
<evidence type="ECO:0000256" key="3">
    <source>
        <dbReference type="ARBA" id="ARBA00022670"/>
    </source>
</evidence>
<dbReference type="InterPro" id="IPR043472">
    <property type="entry name" value="Macro_dom-like"/>
</dbReference>
<dbReference type="SUPFAM" id="SSF53187">
    <property type="entry name" value="Zn-dependent exopeptidases"/>
    <property type="match status" value="1"/>
</dbReference>
<dbReference type="PRINTS" id="PR00481">
    <property type="entry name" value="LAMNOPPTDASE"/>
</dbReference>
<dbReference type="GO" id="GO:0070006">
    <property type="term" value="F:metalloaminopeptidase activity"/>
    <property type="evidence" value="ECO:0007669"/>
    <property type="project" value="InterPro"/>
</dbReference>
<evidence type="ECO:0000256" key="4">
    <source>
        <dbReference type="ARBA" id="ARBA00022801"/>
    </source>
</evidence>
<organism evidence="7 8">
    <name type="scientific">Hyphomicrobium facile</name>
    <dbReference type="NCBI Taxonomy" id="51670"/>
    <lineage>
        <taxon>Bacteria</taxon>
        <taxon>Pseudomonadati</taxon>
        <taxon>Pseudomonadota</taxon>
        <taxon>Alphaproteobacteria</taxon>
        <taxon>Hyphomicrobiales</taxon>
        <taxon>Hyphomicrobiaceae</taxon>
        <taxon>Hyphomicrobium</taxon>
    </lineage>
</organism>
<dbReference type="PANTHER" id="PTHR11963">
    <property type="entry name" value="LEUCINE AMINOPEPTIDASE-RELATED"/>
    <property type="match status" value="1"/>
</dbReference>
<dbReference type="OrthoDB" id="9809354at2"/>
<dbReference type="PANTHER" id="PTHR11963:SF20">
    <property type="entry name" value="PEPTIDASE B"/>
    <property type="match status" value="1"/>
</dbReference>
<name>A0A1I7MVG0_9HYPH</name>
<dbReference type="Gene3D" id="3.40.630.10">
    <property type="entry name" value="Zn peptidases"/>
    <property type="match status" value="1"/>
</dbReference>
<keyword evidence="8" id="KW-1185">Reference proteome</keyword>
<reference evidence="8" key="1">
    <citation type="submission" date="2016-10" db="EMBL/GenBank/DDBJ databases">
        <authorList>
            <person name="Varghese N."/>
            <person name="Submissions S."/>
        </authorList>
    </citation>
    <scope>NUCLEOTIDE SEQUENCE [LARGE SCALE GENOMIC DNA]</scope>
    <source>
        <strain evidence="8">DSM 1565</strain>
    </source>
</reference>
<dbReference type="GO" id="GO:0005737">
    <property type="term" value="C:cytoplasm"/>
    <property type="evidence" value="ECO:0007669"/>
    <property type="project" value="InterPro"/>
</dbReference>
<gene>
    <name evidence="7" type="ORF">SAMN04488557_0459</name>
</gene>
<dbReference type="GO" id="GO:0006508">
    <property type="term" value="P:proteolysis"/>
    <property type="evidence" value="ECO:0007669"/>
    <property type="project" value="UniProtKB-KW"/>
</dbReference>
<dbReference type="InterPro" id="IPR011356">
    <property type="entry name" value="Leucine_aapep/pepB"/>
</dbReference>
<evidence type="ECO:0000313" key="8">
    <source>
        <dbReference type="Proteomes" id="UP000199423"/>
    </source>
</evidence>
<dbReference type="CDD" id="cd00433">
    <property type="entry name" value="Peptidase_M17"/>
    <property type="match status" value="1"/>
</dbReference>
<dbReference type="PROSITE" id="PS00631">
    <property type="entry name" value="CYTOSOL_AP"/>
    <property type="match status" value="1"/>
</dbReference>
<evidence type="ECO:0000256" key="2">
    <source>
        <dbReference type="ARBA" id="ARBA00022438"/>
    </source>
</evidence>
<dbReference type="RefSeq" id="WP_092863627.1">
    <property type="nucleotide sequence ID" value="NZ_FPCH01000001.1"/>
</dbReference>
<keyword evidence="4" id="KW-0378">Hydrolase</keyword>
<keyword evidence="5" id="KW-0464">Manganese</keyword>
<dbReference type="AlphaFoldDB" id="A0A1I7MVG0"/>
<comment type="similarity">
    <text evidence="1">Belongs to the peptidase M17 family.</text>
</comment>
<evidence type="ECO:0000313" key="7">
    <source>
        <dbReference type="EMBL" id="SFV26400.1"/>
    </source>
</evidence>
<sequence length="473" mass="49729">MAETTAWAAAETFALGAAAADDIPVHFVPADGVDAIGSLDDVQRAWLKAQKFSGNGKRTVLIPGSDGNIASVALGIGNGQQGEPSGPSELLAGLLGSGLPAGTYRFASEPAHADLAALAWSLGAYSFSRYLKKDKNGGRAKLRLANAGSDRIINTAEAVWLGRDLINTPASDMAPADIEAIARVLAERHGADISVTTGDDLLAENFPLIHAVGRASPRQPRLIDMSWGPAGAPKITLVGKGITFDTGGLDIKPASAMLLMKKDMGGAATALALAHMIMGQGLKCRLRVLIPTAENSVGGDAFRPGDVLASRLGLSVEIGNTDAEGRLVLADALALADADEPDSIFVFATLTGAARTALGPDLPAFFTNDDELARSLPPLAASIGDPLWNLPLWDGYRRHLDSDIADMNNVWESPFAGAITAALFLKRFVTRARRFAHFDLYGWRTAARPLGPKGGEPQTARAVMEQLRRELTS</sequence>
<feature type="domain" description="Cytosol aminopeptidase" evidence="6">
    <location>
        <begin position="320"/>
        <end position="327"/>
    </location>
</feature>
<dbReference type="InterPro" id="IPR048816">
    <property type="entry name" value="Peptidase_M17_N_1"/>
</dbReference>
<protein>
    <submittedName>
        <fullName evidence="7">Leucyl aminopeptidase</fullName>
    </submittedName>
</protein>
<dbReference type="Pfam" id="PF21337">
    <property type="entry name" value="Peptidase_M17_N_1"/>
    <property type="match status" value="1"/>
</dbReference>
<evidence type="ECO:0000256" key="5">
    <source>
        <dbReference type="ARBA" id="ARBA00023211"/>
    </source>
</evidence>